<proteinExistence type="inferred from homology"/>
<dbReference type="GO" id="GO:0006289">
    <property type="term" value="P:nucleotide-excision repair"/>
    <property type="evidence" value="ECO:0007669"/>
    <property type="project" value="InterPro"/>
</dbReference>
<feature type="compositionally biased region" description="Polar residues" evidence="9">
    <location>
        <begin position="588"/>
        <end position="598"/>
    </location>
</feature>
<feature type="compositionally biased region" description="Basic and acidic residues" evidence="9">
    <location>
        <begin position="106"/>
        <end position="124"/>
    </location>
</feature>
<dbReference type="SMART" id="SM01030">
    <property type="entry name" value="BHD_1"/>
    <property type="match status" value="1"/>
</dbReference>
<keyword evidence="4" id="KW-0227">DNA damage</keyword>
<dbReference type="Pfam" id="PF10403">
    <property type="entry name" value="BHD_1"/>
    <property type="match status" value="1"/>
</dbReference>
<keyword evidence="8" id="KW-0175">Coiled coil</keyword>
<evidence type="ECO:0000256" key="6">
    <source>
        <dbReference type="ARBA" id="ARBA00023204"/>
    </source>
</evidence>
<dbReference type="SMART" id="SM01032">
    <property type="entry name" value="BHD_3"/>
    <property type="match status" value="1"/>
</dbReference>
<dbReference type="InterPro" id="IPR018026">
    <property type="entry name" value="DNA_repair_Rad4-like"/>
</dbReference>
<evidence type="ECO:0000259" key="11">
    <source>
        <dbReference type="SMART" id="SM01031"/>
    </source>
</evidence>
<accession>A0A182JAP2</accession>
<dbReference type="GO" id="GO:0071942">
    <property type="term" value="C:XPC complex"/>
    <property type="evidence" value="ECO:0007669"/>
    <property type="project" value="TreeGrafter"/>
</dbReference>
<feature type="region of interest" description="Disordered" evidence="9">
    <location>
        <begin position="542"/>
        <end position="785"/>
    </location>
</feature>
<feature type="compositionally biased region" description="Acidic residues" evidence="9">
    <location>
        <begin position="1"/>
        <end position="25"/>
    </location>
</feature>
<dbReference type="InterPro" id="IPR036985">
    <property type="entry name" value="Transglutaminase-like_sf"/>
</dbReference>
<feature type="domain" description="Rad4 beta-hairpin" evidence="12">
    <location>
        <begin position="1155"/>
        <end position="1229"/>
    </location>
</feature>
<dbReference type="InterPro" id="IPR018326">
    <property type="entry name" value="Rad4_beta-hairpin_dom1"/>
</dbReference>
<dbReference type="GO" id="GO:0003697">
    <property type="term" value="F:single-stranded DNA binding"/>
    <property type="evidence" value="ECO:0007669"/>
    <property type="project" value="TreeGrafter"/>
</dbReference>
<dbReference type="GO" id="GO:0000111">
    <property type="term" value="C:nucleotide-excision repair factor 2 complex"/>
    <property type="evidence" value="ECO:0007669"/>
    <property type="project" value="TreeGrafter"/>
</dbReference>
<feature type="region of interest" description="Disordered" evidence="9">
    <location>
        <begin position="1"/>
        <end position="232"/>
    </location>
</feature>
<dbReference type="InterPro" id="IPR042488">
    <property type="entry name" value="Rad4_BHD3_sf"/>
</dbReference>
<dbReference type="InterPro" id="IPR018328">
    <property type="entry name" value="Rad4_beta-hairpin_dom3"/>
</dbReference>
<dbReference type="STRING" id="41427.A0A182JAP2"/>
<dbReference type="PANTHER" id="PTHR12135">
    <property type="entry name" value="DNA REPAIR PROTEIN XP-C / RAD4"/>
    <property type="match status" value="1"/>
</dbReference>
<protein>
    <recommendedName>
        <fullName evidence="14">Rad4 beta-hairpin domain-containing protein</fullName>
    </recommendedName>
</protein>
<dbReference type="Gene3D" id="3.90.260.10">
    <property type="entry name" value="Transglutaminase-like"/>
    <property type="match status" value="2"/>
</dbReference>
<feature type="compositionally biased region" description="Basic and acidic residues" evidence="9">
    <location>
        <begin position="154"/>
        <end position="184"/>
    </location>
</feature>
<dbReference type="AlphaFoldDB" id="A0A182JAP2"/>
<dbReference type="InterPro" id="IPR038765">
    <property type="entry name" value="Papain-like_cys_pep_sf"/>
</dbReference>
<dbReference type="Pfam" id="PF03835">
    <property type="entry name" value="Rad4"/>
    <property type="match status" value="1"/>
</dbReference>
<evidence type="ECO:0000256" key="5">
    <source>
        <dbReference type="ARBA" id="ARBA00023125"/>
    </source>
</evidence>
<dbReference type="InterPro" id="IPR004583">
    <property type="entry name" value="DNA_repair_Rad4"/>
</dbReference>
<evidence type="ECO:0000256" key="9">
    <source>
        <dbReference type="SAM" id="MobiDB-lite"/>
    </source>
</evidence>
<feature type="region of interest" description="Disordered" evidence="9">
    <location>
        <begin position="801"/>
        <end position="932"/>
    </location>
</feature>
<dbReference type="Pfam" id="PF10405">
    <property type="entry name" value="BHD_3"/>
    <property type="match status" value="1"/>
</dbReference>
<comment type="similarity">
    <text evidence="2">Belongs to the XPC family.</text>
</comment>
<feature type="compositionally biased region" description="Basic residues" evidence="9">
    <location>
        <begin position="728"/>
        <end position="737"/>
    </location>
</feature>
<feature type="region of interest" description="Disordered" evidence="9">
    <location>
        <begin position="312"/>
        <end position="348"/>
    </location>
</feature>
<feature type="compositionally biased region" description="Basic residues" evidence="9">
    <location>
        <begin position="901"/>
        <end position="924"/>
    </location>
</feature>
<keyword evidence="3" id="KW-0597">Phosphoprotein</keyword>
<dbReference type="InterPro" id="IPR018327">
    <property type="entry name" value="BHD_2"/>
</dbReference>
<feature type="compositionally biased region" description="Basic and acidic residues" evidence="9">
    <location>
        <begin position="810"/>
        <end position="820"/>
    </location>
</feature>
<dbReference type="FunFam" id="2.20.20.110:FF:000001">
    <property type="entry name" value="DNA repair protein complementing XP-C cells"/>
    <property type="match status" value="1"/>
</dbReference>
<dbReference type="Gene3D" id="2.20.20.110">
    <property type="entry name" value="Rad4, beta-hairpin domain BHD1"/>
    <property type="match status" value="1"/>
</dbReference>
<evidence type="ECO:0000259" key="10">
    <source>
        <dbReference type="SMART" id="SM01030"/>
    </source>
</evidence>
<dbReference type="EnsemblMetazoa" id="AATE014547-RA">
    <property type="protein sequence ID" value="AATE014547-PA.1"/>
    <property type="gene ID" value="AATE014547"/>
</dbReference>
<dbReference type="GO" id="GO:0003684">
    <property type="term" value="F:damaged DNA binding"/>
    <property type="evidence" value="ECO:0007669"/>
    <property type="project" value="InterPro"/>
</dbReference>
<feature type="region of interest" description="Disordered" evidence="9">
    <location>
        <begin position="271"/>
        <end position="297"/>
    </location>
</feature>
<keyword evidence="7" id="KW-0539">Nucleus</keyword>
<reference evidence="13" key="1">
    <citation type="submission" date="2022-08" db="UniProtKB">
        <authorList>
            <consortium name="EnsemblMetazoa"/>
        </authorList>
    </citation>
    <scope>IDENTIFICATION</scope>
    <source>
        <strain evidence="13">EBRO</strain>
    </source>
</reference>
<evidence type="ECO:0000256" key="3">
    <source>
        <dbReference type="ARBA" id="ARBA00022553"/>
    </source>
</evidence>
<dbReference type="InterPro" id="IPR018325">
    <property type="entry name" value="Rad4/PNGase_transGLS-fold"/>
</dbReference>
<feature type="compositionally biased region" description="Low complexity" evidence="9">
    <location>
        <begin position="630"/>
        <end position="646"/>
    </location>
</feature>
<keyword evidence="6" id="KW-0234">DNA repair</keyword>
<feature type="compositionally biased region" description="Low complexity" evidence="9">
    <location>
        <begin position="857"/>
        <end position="872"/>
    </location>
</feature>
<feature type="compositionally biased region" description="Acidic residues" evidence="9">
    <location>
        <begin position="45"/>
        <end position="66"/>
    </location>
</feature>
<dbReference type="PANTHER" id="PTHR12135:SF0">
    <property type="entry name" value="DNA REPAIR PROTEIN COMPLEMENTING XP-C CELLS"/>
    <property type="match status" value="1"/>
</dbReference>
<feature type="domain" description="Rad4 beta-hairpin" evidence="10">
    <location>
        <begin position="1039"/>
        <end position="1091"/>
    </location>
</feature>
<dbReference type="SMART" id="SM01031">
    <property type="entry name" value="BHD_2"/>
    <property type="match status" value="1"/>
</dbReference>
<evidence type="ECO:0000313" key="13">
    <source>
        <dbReference type="EnsemblMetazoa" id="AATE014547-PA.1"/>
    </source>
</evidence>
<comment type="subcellular location">
    <subcellularLocation>
        <location evidence="1">Nucleus</location>
    </subcellularLocation>
</comment>
<feature type="coiled-coil region" evidence="8">
    <location>
        <begin position="1219"/>
        <end position="1246"/>
    </location>
</feature>
<evidence type="ECO:0000256" key="2">
    <source>
        <dbReference type="ARBA" id="ARBA00009525"/>
    </source>
</evidence>
<dbReference type="VEuPathDB" id="VectorBase:AATE014547"/>
<evidence type="ECO:0000259" key="12">
    <source>
        <dbReference type="SMART" id="SM01032"/>
    </source>
</evidence>
<evidence type="ECO:0008006" key="14">
    <source>
        <dbReference type="Google" id="ProtNLM"/>
    </source>
</evidence>
<feature type="compositionally biased region" description="Basic residues" evidence="9">
    <location>
        <begin position="71"/>
        <end position="86"/>
    </location>
</feature>
<feature type="compositionally biased region" description="Basic and acidic residues" evidence="9">
    <location>
        <begin position="844"/>
        <end position="853"/>
    </location>
</feature>
<feature type="compositionally biased region" description="Basic and acidic residues" evidence="9">
    <location>
        <begin position="329"/>
        <end position="348"/>
    </location>
</feature>
<dbReference type="Gene3D" id="3.30.70.2460">
    <property type="entry name" value="Rad4, beta-hairpin domain BHD3"/>
    <property type="match status" value="1"/>
</dbReference>
<feature type="compositionally biased region" description="Polar residues" evidence="9">
    <location>
        <begin position="315"/>
        <end position="325"/>
    </location>
</feature>
<keyword evidence="5" id="KW-0238">DNA-binding</keyword>
<dbReference type="SUPFAM" id="SSF54001">
    <property type="entry name" value="Cysteine proteinases"/>
    <property type="match status" value="1"/>
</dbReference>
<name>A0A182JAP2_ANOAO</name>
<feature type="domain" description="Rad4 beta-hairpin" evidence="11">
    <location>
        <begin position="1093"/>
        <end position="1148"/>
    </location>
</feature>
<evidence type="ECO:0000256" key="4">
    <source>
        <dbReference type="ARBA" id="ARBA00022763"/>
    </source>
</evidence>
<evidence type="ECO:0000256" key="1">
    <source>
        <dbReference type="ARBA" id="ARBA00004123"/>
    </source>
</evidence>
<evidence type="ECO:0000256" key="8">
    <source>
        <dbReference type="SAM" id="Coils"/>
    </source>
</evidence>
<organism evidence="13">
    <name type="scientific">Anopheles atroparvus</name>
    <name type="common">European mosquito</name>
    <dbReference type="NCBI Taxonomy" id="41427"/>
    <lineage>
        <taxon>Eukaryota</taxon>
        <taxon>Metazoa</taxon>
        <taxon>Ecdysozoa</taxon>
        <taxon>Arthropoda</taxon>
        <taxon>Hexapoda</taxon>
        <taxon>Insecta</taxon>
        <taxon>Pterygota</taxon>
        <taxon>Neoptera</taxon>
        <taxon>Endopterygota</taxon>
        <taxon>Diptera</taxon>
        <taxon>Nematocera</taxon>
        <taxon>Culicoidea</taxon>
        <taxon>Culicidae</taxon>
        <taxon>Anophelinae</taxon>
        <taxon>Anopheles</taxon>
    </lineage>
</organism>
<evidence type="ECO:0000256" key="7">
    <source>
        <dbReference type="ARBA" id="ARBA00023242"/>
    </source>
</evidence>
<dbReference type="NCBIfam" id="TIGR00605">
    <property type="entry name" value="rad4"/>
    <property type="match status" value="1"/>
</dbReference>
<dbReference type="GO" id="GO:0005737">
    <property type="term" value="C:cytoplasm"/>
    <property type="evidence" value="ECO:0007669"/>
    <property type="project" value="TreeGrafter"/>
</dbReference>
<dbReference type="FunFam" id="3.30.70.2460:FF:000001">
    <property type="entry name" value="DNA repair protein Rad4 family"/>
    <property type="match status" value="1"/>
</dbReference>
<feature type="compositionally biased region" description="Polar residues" evidence="9">
    <location>
        <begin position="651"/>
        <end position="666"/>
    </location>
</feature>
<feature type="compositionally biased region" description="Basic and acidic residues" evidence="9">
    <location>
        <begin position="542"/>
        <end position="560"/>
    </location>
</feature>
<dbReference type="GO" id="GO:0006298">
    <property type="term" value="P:mismatch repair"/>
    <property type="evidence" value="ECO:0007669"/>
    <property type="project" value="TreeGrafter"/>
</dbReference>
<sequence length="1275" mass="141765">MSDEEEAFTPSEDESDFSASEEDEWVPSKDSKKKKGAKKSMVESSSDEDESEDDDFASEDASDLEDFQASAKKKKGNQATARKRPAPKASPGPAAGGKRKRLSPGLRDRLYQQYKKDLLKEKAPVRPPLNSSVSDILQKCQYQRKAGSVGSQSKAEDSDSSGDDHLVDPGKLDLRSTFFNKHEANPGSGGSTGPPQFDVNAGLHLSDSSDGEDQPTRGPTDGEELLPASIPKQAADKLLSHINQQSGEFMNFHNLDQFTAKMEEAKKFLKTYQQQATEHGKPGTAEDNVAPTATQQKESVSNLLALGEMDAGVSPQKTQSNASSDSEWEEVRTGEGQEEGKPETEQKPRDVTIEMDTAQSRRKRREDLEMELYIKRQINKVKRANQLNYHKSSVLSAIAIGHQLNRTVGSGRISGLLLSIMQEKASAKSAKWDEAKVQSLADWFTMEFTLQSGNYLGPRTGCSLRFTLSLALYTRKVICRRDYVLLFLACLRMAGAQARLVHSASVPSKRPAMSDLCPMSERQMKENAEKRLSNCAQAERTLENELENVPKSDAAREESSKPNANVPESAKKEETPPQITPTKENKSIKPSKSTSQKPVTRRTARKALTTLNIPQLDGGDDEYFKPSGNVVSPLRRSLRSKSASAVPVESPGSSPFTKRKSNTPGASNAVAVEKSQTTATRKRKLFPPQTEPTNNAVPAAGVRSRARKQAEERKAGQATLDIAGAVTKQRKATRQAVRRATPSDDDDFDSKRGNSKKRDKIAATPPAGKGKSGVNNSSLSHGIINGKVPLVVLTDVVGKSVSPAKAEAVNVKKKENDKSIVKKTVSSNDRKVLSSDSSSEGEPPDDRKVEGKRAPSKARAVPARASRSAKNAAARKKKKNKSSSEDSGDNDSDFELPKEPAKRKKKSSPAAAKGKKSPSVRRGAKSGERQASSGDKTDIWIEFYCEKSKRWITFDLVSGRADCVDYIVRNATSPISYVFAWDNEGYLKDITARYVQNWNTACRMLRVEQPWLDKALAPFVGTKSSRDLLEDKELDKLDADKPLPKTIGELKNHPLYALRRHLLKFQALYPAEPPTLGFIRGEAIYPRECVHTLQTREKWYKQGRVVRPFETAYKVVKCWKYDRPTNNWLKDQPCDIFGHWQTDEYDPPTAENGIVPRNEYGNVELFTEKMLPKGTVHLKLPGLNKVCKRLQIDCAPALTGFDMAKMRVVPVYEGFVVCQEFAEQVIEEWYKEMEQEEQREQEKMEKRVYGNWKRLIKGLLVRRKLQNKYNFDNLA</sequence>